<dbReference type="PANTHER" id="PTHR43877:SF2">
    <property type="entry name" value="AMINOALKYLPHOSPHONATE N-ACETYLTRANSFERASE-RELATED"/>
    <property type="match status" value="1"/>
</dbReference>
<gene>
    <name evidence="4" type="ORF">HMPREF0010_00581</name>
</gene>
<evidence type="ECO:0000256" key="1">
    <source>
        <dbReference type="ARBA" id="ARBA00022679"/>
    </source>
</evidence>
<dbReference type="EMBL" id="GG704572">
    <property type="protein sequence ID" value="EEX04816.1"/>
    <property type="molecule type" value="Genomic_DNA"/>
</dbReference>
<evidence type="ECO:0000313" key="5">
    <source>
        <dbReference type="Proteomes" id="UP000005740"/>
    </source>
</evidence>
<evidence type="ECO:0000256" key="2">
    <source>
        <dbReference type="ARBA" id="ARBA00023315"/>
    </source>
</evidence>
<dbReference type="Pfam" id="PF00583">
    <property type="entry name" value="Acetyltransf_1"/>
    <property type="match status" value="1"/>
</dbReference>
<dbReference type="GO" id="GO:0016747">
    <property type="term" value="F:acyltransferase activity, transferring groups other than amino-acyl groups"/>
    <property type="evidence" value="ECO:0007669"/>
    <property type="project" value="InterPro"/>
</dbReference>
<keyword evidence="2" id="KW-0012">Acyltransferase</keyword>
<proteinExistence type="predicted"/>
<dbReference type="Proteomes" id="UP000005740">
    <property type="component" value="Unassembled WGS sequence"/>
</dbReference>
<dbReference type="InterPro" id="IPR000182">
    <property type="entry name" value="GNAT_dom"/>
</dbReference>
<evidence type="ECO:0000259" key="3">
    <source>
        <dbReference type="PROSITE" id="PS51186"/>
    </source>
</evidence>
<dbReference type="BioCyc" id="ABAU575584-HMP:GM69-586-MONOMER"/>
<reference evidence="5" key="1">
    <citation type="journal article" date="2012" name="PLoS ONE">
        <title>The success of Acinetobacter species; genetic, metabolic and virulence attributes.</title>
        <authorList>
            <person name="Peleg A.Y."/>
            <person name="de Breij A."/>
            <person name="Adams M.D."/>
            <person name="Cerqueira G.M."/>
            <person name="Mocali S."/>
            <person name="Galardini M."/>
            <person name="Nibbering P.H."/>
            <person name="Earl A.M."/>
            <person name="Ward D.V."/>
            <person name="Paterson D.L."/>
            <person name="Seifert H."/>
            <person name="Dijkshoorn L."/>
        </authorList>
    </citation>
    <scope>NUCLEOTIDE SEQUENCE [LARGE SCALE GENOMIC DNA]</scope>
    <source>
        <strain evidence="5">ATCC 19606 / DSM 30007 / JCM 6841 / CCUG 19606 / CIP 70.34 / NBRC 109757 / NCIMB 12457 / NCTC 12156 / 81</strain>
    </source>
</reference>
<keyword evidence="1" id="KW-0808">Transferase</keyword>
<dbReference type="CDD" id="cd04301">
    <property type="entry name" value="NAT_SF"/>
    <property type="match status" value="1"/>
</dbReference>
<evidence type="ECO:0000313" key="4">
    <source>
        <dbReference type="EMBL" id="EEX04816.1"/>
    </source>
</evidence>
<dbReference type="InterPro" id="IPR050832">
    <property type="entry name" value="Bact_Acetyltransf"/>
</dbReference>
<protein>
    <submittedName>
        <fullName evidence="4">Toxin-antitoxin system, toxin component, GNAT family</fullName>
    </submittedName>
</protein>
<dbReference type="PANTHER" id="PTHR43877">
    <property type="entry name" value="AMINOALKYLPHOSPHONATE N-ACETYLTRANSFERASE-RELATED-RELATED"/>
    <property type="match status" value="1"/>
</dbReference>
<dbReference type="Gene3D" id="3.40.630.30">
    <property type="match status" value="1"/>
</dbReference>
<feature type="domain" description="N-acetyltransferase" evidence="3">
    <location>
        <begin position="8"/>
        <end position="176"/>
    </location>
</feature>
<accession>D0C751</accession>
<dbReference type="AlphaFoldDB" id="D0C751"/>
<sequence>MSRNMKNIEILEINEIGDYEESLSLLLEDSVNNGASIGFLAPIEKNEVVNYWREVNSKLANGNNRLWIAIQQGTIIGSVQLSLVSKKNGVHRAEVEKLMVLTTARKQGIATLLMNELENFAREKSLRLLVLDTREGDVSELLYSKIGFVRVGVIPSFALSSNGSYDGTAIYYKRLV</sequence>
<dbReference type="InterPro" id="IPR016181">
    <property type="entry name" value="Acyl_CoA_acyltransferase"/>
</dbReference>
<name>D0C751_ACIB2</name>
<dbReference type="PROSITE" id="PS51186">
    <property type="entry name" value="GNAT"/>
    <property type="match status" value="1"/>
</dbReference>
<dbReference type="SUPFAM" id="SSF55729">
    <property type="entry name" value="Acyl-CoA N-acyltransferases (Nat)"/>
    <property type="match status" value="1"/>
</dbReference>
<organism evidence="4 5">
    <name type="scientific">Acinetobacter baumannii (strain ATCC 19606 / DSM 30007 / JCM 6841 / CCUG 19606 / CIP 70.34 / NBRC 109757 / NCIMB 12457 / NCTC 12156 / 81)</name>
    <dbReference type="NCBI Taxonomy" id="575584"/>
    <lineage>
        <taxon>Bacteria</taxon>
        <taxon>Pseudomonadati</taxon>
        <taxon>Pseudomonadota</taxon>
        <taxon>Gammaproteobacteria</taxon>
        <taxon>Moraxellales</taxon>
        <taxon>Moraxellaceae</taxon>
        <taxon>Acinetobacter</taxon>
        <taxon>Acinetobacter calcoaceticus/baumannii complex</taxon>
    </lineage>
</organism>